<dbReference type="EMBL" id="JAAIRV010000067">
    <property type="protein sequence ID" value="NSI60094.1"/>
    <property type="molecule type" value="Genomic_DNA"/>
</dbReference>
<organism evidence="3 4">
    <name type="scientific">Mediterraneibacter gnavus</name>
    <name type="common">Ruminococcus gnavus</name>
    <dbReference type="NCBI Taxonomy" id="33038"/>
    <lineage>
        <taxon>Bacteria</taxon>
        <taxon>Bacillati</taxon>
        <taxon>Bacillota</taxon>
        <taxon>Clostridia</taxon>
        <taxon>Lachnospirales</taxon>
        <taxon>Lachnospiraceae</taxon>
        <taxon>Mediterraneibacter</taxon>
    </lineage>
</organism>
<name>A0AAJ3KNG8_MEDGN</name>
<proteinExistence type="predicted"/>
<keyword evidence="1" id="KW-1133">Transmembrane helix</keyword>
<feature type="transmembrane region" description="Helical" evidence="1">
    <location>
        <begin position="204"/>
        <end position="221"/>
    </location>
</feature>
<feature type="domain" description="VanZ-like" evidence="2">
    <location>
        <begin position="36"/>
        <end position="184"/>
    </location>
</feature>
<protein>
    <submittedName>
        <fullName evidence="3">VanZ family protein</fullName>
    </submittedName>
</protein>
<accession>A0AAJ3KNG8</accession>
<reference evidence="3" key="1">
    <citation type="journal article" date="2020" name="Cell Host Microbe">
        <title>Functional and Genomic Variation between Human-Derived Isolates of Lachnospiraceae Reveals Inter- and Intra-Species Diversity.</title>
        <authorList>
            <person name="Sorbara M.T."/>
            <person name="Littmann E.R."/>
            <person name="Fontana E."/>
            <person name="Moody T.U."/>
            <person name="Kohout C.E."/>
            <person name="Gjonbalaj M."/>
            <person name="Eaton V."/>
            <person name="Seok R."/>
            <person name="Leiner I.M."/>
            <person name="Pamer E.G."/>
        </authorList>
    </citation>
    <scope>NUCLEOTIDE SEQUENCE</scope>
    <source>
        <strain evidence="3">MSK.15.32</strain>
    </source>
</reference>
<sequence>MNSVSSNQSNISIQQGLFDAIKDLLVVNPIFLLGIIVICIMLIIIFKKNKTISKIRISILFLVFYYYLCVMLTNIVGIPTLSEYIRLSRLGEAFFNPNINLIPFSDGFSLSFILNIFLFVPLGFLCPLISKSYQSIKNTLLIGCGLSFTIETVQLFTLYRATDINDLITNIVGTLIGYFCFRFIHKLVITKSHSISDYKEPYYMRYMPIVIIVTTFILGFFS</sequence>
<dbReference type="Pfam" id="PF04892">
    <property type="entry name" value="VanZ"/>
    <property type="match status" value="1"/>
</dbReference>
<dbReference type="InterPro" id="IPR053150">
    <property type="entry name" value="Teicoplanin_resist-assoc"/>
</dbReference>
<evidence type="ECO:0000256" key="1">
    <source>
        <dbReference type="SAM" id="Phobius"/>
    </source>
</evidence>
<feature type="transmembrane region" description="Helical" evidence="1">
    <location>
        <begin position="108"/>
        <end position="128"/>
    </location>
</feature>
<feature type="transmembrane region" description="Helical" evidence="1">
    <location>
        <begin position="167"/>
        <end position="184"/>
    </location>
</feature>
<dbReference type="AlphaFoldDB" id="A0AAJ3KNG8"/>
<dbReference type="PANTHER" id="PTHR36834">
    <property type="entry name" value="MEMBRANE PROTEIN-RELATED"/>
    <property type="match status" value="1"/>
</dbReference>
<evidence type="ECO:0000313" key="3">
    <source>
        <dbReference type="EMBL" id="NSI60094.1"/>
    </source>
</evidence>
<dbReference type="PANTHER" id="PTHR36834:SF2">
    <property type="entry name" value="MEMBRANE PROTEIN"/>
    <property type="match status" value="1"/>
</dbReference>
<feature type="transmembrane region" description="Helical" evidence="1">
    <location>
        <begin position="26"/>
        <end position="46"/>
    </location>
</feature>
<reference evidence="3" key="2">
    <citation type="submission" date="2020-02" db="EMBL/GenBank/DDBJ databases">
        <authorList>
            <person name="Littmann E."/>
            <person name="Sorbara M."/>
        </authorList>
    </citation>
    <scope>NUCLEOTIDE SEQUENCE</scope>
    <source>
        <strain evidence="3">MSK.15.32</strain>
    </source>
</reference>
<dbReference type="InterPro" id="IPR006976">
    <property type="entry name" value="VanZ-like"/>
</dbReference>
<keyword evidence="1" id="KW-0812">Transmembrane</keyword>
<evidence type="ECO:0000259" key="2">
    <source>
        <dbReference type="Pfam" id="PF04892"/>
    </source>
</evidence>
<feature type="transmembrane region" description="Helical" evidence="1">
    <location>
        <begin position="140"/>
        <end position="161"/>
    </location>
</feature>
<dbReference type="Proteomes" id="UP001296580">
    <property type="component" value="Unassembled WGS sequence"/>
</dbReference>
<feature type="transmembrane region" description="Helical" evidence="1">
    <location>
        <begin position="58"/>
        <end position="78"/>
    </location>
</feature>
<evidence type="ECO:0000313" key="4">
    <source>
        <dbReference type="Proteomes" id="UP001296580"/>
    </source>
</evidence>
<comment type="caution">
    <text evidence="3">The sequence shown here is derived from an EMBL/GenBank/DDBJ whole genome shotgun (WGS) entry which is preliminary data.</text>
</comment>
<keyword evidence="1" id="KW-0472">Membrane</keyword>
<gene>
    <name evidence="3" type="ORF">G4993_17230</name>
</gene>